<accession>A0ABW1RMJ2</accession>
<organism evidence="1 2">
    <name type="scientific">Companilactobacillus huachuanensis</name>
    <dbReference type="NCBI Taxonomy" id="2559914"/>
    <lineage>
        <taxon>Bacteria</taxon>
        <taxon>Bacillati</taxon>
        <taxon>Bacillota</taxon>
        <taxon>Bacilli</taxon>
        <taxon>Lactobacillales</taxon>
        <taxon>Lactobacillaceae</taxon>
        <taxon>Companilactobacillus</taxon>
    </lineage>
</organism>
<protein>
    <submittedName>
        <fullName evidence="1">Uncharacterized protein</fullName>
    </submittedName>
</protein>
<proteinExistence type="predicted"/>
<sequence>MMNNISDKLDYFRRESGISVEIKKQLEIPMSNLDKKVSVVYCASILNREINLIDYQTRSVKRAAVIIQRIKENNELNSVVMVTQLSKDDRKFLIKQGIPFITLEGEIFLPFLGAKLFPNKIKIFNDNKTLLPVGQRLYMFILMMMLIVEKNRVAFVEMGDKNILINDLKQLVIKGGQKFYSRVGKRIGIHNRISFSRATNDLISHGLLKASGETVDRIYTYPLGSRAYFEAGLEYLVSPVNGKELKFDAVDNKDVVETLDYSKLMKSGFTALSKVTMISDDWRKTFVADKDMFNTLSDTVIKKTGESIVEPFNTDLQFLIQVQKYDLQFFNVLYRQADKEYPEDVVDPFNLYLMMSKENYDERVDSELEEMLDNI</sequence>
<dbReference type="Proteomes" id="UP001596288">
    <property type="component" value="Unassembled WGS sequence"/>
</dbReference>
<comment type="caution">
    <text evidence="1">The sequence shown here is derived from an EMBL/GenBank/DDBJ whole genome shotgun (WGS) entry which is preliminary data.</text>
</comment>
<dbReference type="EMBL" id="JBHSSF010000012">
    <property type="protein sequence ID" value="MFC6176263.1"/>
    <property type="molecule type" value="Genomic_DNA"/>
</dbReference>
<gene>
    <name evidence="1" type="ORF">ACFQAV_05395</name>
</gene>
<evidence type="ECO:0000313" key="2">
    <source>
        <dbReference type="Proteomes" id="UP001596288"/>
    </source>
</evidence>
<keyword evidence="2" id="KW-1185">Reference proteome</keyword>
<dbReference type="RefSeq" id="WP_137611383.1">
    <property type="nucleotide sequence ID" value="NZ_BJDF01000009.1"/>
</dbReference>
<reference evidence="2" key="1">
    <citation type="journal article" date="2019" name="Int. J. Syst. Evol. Microbiol.">
        <title>The Global Catalogue of Microorganisms (GCM) 10K type strain sequencing project: providing services to taxonomists for standard genome sequencing and annotation.</title>
        <authorList>
            <consortium name="The Broad Institute Genomics Platform"/>
            <consortium name="The Broad Institute Genome Sequencing Center for Infectious Disease"/>
            <person name="Wu L."/>
            <person name="Ma J."/>
        </authorList>
    </citation>
    <scope>NUCLEOTIDE SEQUENCE [LARGE SCALE GENOMIC DNA]</scope>
    <source>
        <strain evidence="2">CCM 8927</strain>
    </source>
</reference>
<name>A0ABW1RMJ2_9LACO</name>
<evidence type="ECO:0000313" key="1">
    <source>
        <dbReference type="EMBL" id="MFC6176263.1"/>
    </source>
</evidence>